<feature type="region of interest" description="Disordered" evidence="1">
    <location>
        <begin position="14"/>
        <end position="36"/>
    </location>
</feature>
<dbReference type="Proteomes" id="UP000466523">
    <property type="component" value="Unassembled WGS sequence"/>
</dbReference>
<protein>
    <submittedName>
        <fullName evidence="2">Uncharacterized protein</fullName>
    </submittedName>
</protein>
<proteinExistence type="predicted"/>
<accession>A0A7K3L7N8</accession>
<comment type="caution">
    <text evidence="2">The sequence shown here is derived from an EMBL/GenBank/DDBJ whole genome shotgun (WGS) entry which is preliminary data.</text>
</comment>
<feature type="region of interest" description="Disordered" evidence="1">
    <location>
        <begin position="110"/>
        <end position="180"/>
    </location>
</feature>
<organism evidence="2 3">
    <name type="scientific">Mycolicibacter kumamotonensis</name>
    <dbReference type="NCBI Taxonomy" id="354243"/>
    <lineage>
        <taxon>Bacteria</taxon>
        <taxon>Bacillati</taxon>
        <taxon>Actinomycetota</taxon>
        <taxon>Actinomycetes</taxon>
        <taxon>Mycobacteriales</taxon>
        <taxon>Mycobacteriaceae</taxon>
        <taxon>Mycolicibacter</taxon>
    </lineage>
</organism>
<sequence length="287" mass="29161">MRGALTGNVIAKQQRGRHGLHVMPPAPRARHASKGRWGTDAVQAVSGAVVVGIESMRTDGLLRGVLTTGRTAARQSVDAMRGRRVAIAVNACVTVVFVVAGGPGFGPDGPPSAAGGVTTTAQSGPGGHGHAAVAAEPADAGPGGQGHAVVAAEPADGGPGGHPAQHLPYRNTMAEAPDGPGVISELSEFYSEYAAVEIDRQRRISPQQITTAAAPSIQSYAAPESVSVRQLPAEPESDVVDDGEKIAADSPAESPAEEPVPPSDPQPEANVPDRQNENPVAPPKDAE</sequence>
<feature type="compositionally biased region" description="Polar residues" evidence="1">
    <location>
        <begin position="209"/>
        <end position="219"/>
    </location>
</feature>
<dbReference type="RefSeq" id="WP_162111844.1">
    <property type="nucleotide sequence ID" value="NZ_JAACYR010000010.1"/>
</dbReference>
<evidence type="ECO:0000313" key="3">
    <source>
        <dbReference type="Proteomes" id="UP000466523"/>
    </source>
</evidence>
<feature type="compositionally biased region" description="Low complexity" evidence="1">
    <location>
        <begin position="130"/>
        <end position="140"/>
    </location>
</feature>
<name>A0A7K3L7N8_9MYCO</name>
<dbReference type="AlphaFoldDB" id="A0A7K3L7N8"/>
<dbReference type="EMBL" id="JAACYR010000010">
    <property type="protein sequence ID" value="NDJ88414.1"/>
    <property type="molecule type" value="Genomic_DNA"/>
</dbReference>
<gene>
    <name evidence="2" type="ORF">GWR20_04465</name>
</gene>
<evidence type="ECO:0000313" key="2">
    <source>
        <dbReference type="EMBL" id="NDJ88414.1"/>
    </source>
</evidence>
<evidence type="ECO:0000256" key="1">
    <source>
        <dbReference type="SAM" id="MobiDB-lite"/>
    </source>
</evidence>
<reference evidence="2 3" key="1">
    <citation type="submission" date="2020-01" db="EMBL/GenBank/DDBJ databases">
        <authorList>
            <person name="Sanchez-Estrada R."/>
            <person name="Gonzalez-Y-Merchand J.A."/>
            <person name="Rivera-Gutierrez S."/>
        </authorList>
    </citation>
    <scope>NUCLEOTIDE SEQUENCE [LARGE SCALE GENOMIC DNA]</scope>
    <source>
        <strain evidence="2 3">CST 7247</strain>
    </source>
</reference>
<feature type="region of interest" description="Disordered" evidence="1">
    <location>
        <begin position="209"/>
        <end position="287"/>
    </location>
</feature>